<dbReference type="OrthoDB" id="2123952at2759"/>
<keyword evidence="11" id="KW-1185">Reference proteome</keyword>
<organism evidence="10 11">
    <name type="scientific">Ambispora leptoticha</name>
    <dbReference type="NCBI Taxonomy" id="144679"/>
    <lineage>
        <taxon>Eukaryota</taxon>
        <taxon>Fungi</taxon>
        <taxon>Fungi incertae sedis</taxon>
        <taxon>Mucoromycota</taxon>
        <taxon>Glomeromycotina</taxon>
        <taxon>Glomeromycetes</taxon>
        <taxon>Archaeosporales</taxon>
        <taxon>Ambisporaceae</taxon>
        <taxon>Ambispora</taxon>
    </lineage>
</organism>
<proteinExistence type="predicted"/>
<dbReference type="Gene3D" id="4.10.240.10">
    <property type="entry name" value="Zn(2)-C6 fungal-type DNA-binding domain"/>
    <property type="match status" value="1"/>
</dbReference>
<dbReference type="InterPro" id="IPR036864">
    <property type="entry name" value="Zn2-C6_fun-type_DNA-bd_sf"/>
</dbReference>
<dbReference type="AlphaFoldDB" id="A0A9N9FJX8"/>
<dbReference type="PROSITE" id="PS00463">
    <property type="entry name" value="ZN2_CY6_FUNGAL_1"/>
    <property type="match status" value="1"/>
</dbReference>
<evidence type="ECO:0000313" key="11">
    <source>
        <dbReference type="Proteomes" id="UP000789508"/>
    </source>
</evidence>
<dbReference type="PANTHER" id="PTHR31313">
    <property type="entry name" value="TY1 ENHANCER ACTIVATOR"/>
    <property type="match status" value="1"/>
</dbReference>
<dbReference type="InterPro" id="IPR001138">
    <property type="entry name" value="Zn2Cys6_DnaBD"/>
</dbReference>
<evidence type="ECO:0000256" key="6">
    <source>
        <dbReference type="ARBA" id="ARBA00023163"/>
    </source>
</evidence>
<dbReference type="SUPFAM" id="SSF57701">
    <property type="entry name" value="Zn2/Cys6 DNA-binding domain"/>
    <property type="match status" value="1"/>
</dbReference>
<dbReference type="CDD" id="cd00067">
    <property type="entry name" value="GAL4"/>
    <property type="match status" value="1"/>
</dbReference>
<dbReference type="InterPro" id="IPR007219">
    <property type="entry name" value="XnlR_reg_dom"/>
</dbReference>
<dbReference type="Pfam" id="PF00172">
    <property type="entry name" value="Zn_clus"/>
    <property type="match status" value="1"/>
</dbReference>
<feature type="region of interest" description="Disordered" evidence="8">
    <location>
        <begin position="83"/>
        <end position="129"/>
    </location>
</feature>
<name>A0A9N9FJX8_9GLOM</name>
<dbReference type="Proteomes" id="UP000789508">
    <property type="component" value="Unassembled WGS sequence"/>
</dbReference>
<dbReference type="SMART" id="SM00906">
    <property type="entry name" value="Fungal_trans"/>
    <property type="match status" value="1"/>
</dbReference>
<dbReference type="PANTHER" id="PTHR31313:SF81">
    <property type="entry name" value="TY1 ENHANCER ACTIVATOR"/>
    <property type="match status" value="1"/>
</dbReference>
<evidence type="ECO:0000256" key="3">
    <source>
        <dbReference type="ARBA" id="ARBA00022833"/>
    </source>
</evidence>
<feature type="compositionally biased region" description="Polar residues" evidence="8">
    <location>
        <begin position="119"/>
        <end position="129"/>
    </location>
</feature>
<accession>A0A9N9FJX8</accession>
<evidence type="ECO:0000256" key="1">
    <source>
        <dbReference type="ARBA" id="ARBA00004123"/>
    </source>
</evidence>
<evidence type="ECO:0000256" key="8">
    <source>
        <dbReference type="SAM" id="MobiDB-lite"/>
    </source>
</evidence>
<dbReference type="GO" id="GO:0006351">
    <property type="term" value="P:DNA-templated transcription"/>
    <property type="evidence" value="ECO:0007669"/>
    <property type="project" value="InterPro"/>
</dbReference>
<keyword evidence="3" id="KW-0862">Zinc</keyword>
<dbReference type="InterPro" id="IPR051615">
    <property type="entry name" value="Transcr_Regulatory_Elem"/>
</dbReference>
<dbReference type="EMBL" id="CAJVPS010001540">
    <property type="protein sequence ID" value="CAG8542106.1"/>
    <property type="molecule type" value="Genomic_DNA"/>
</dbReference>
<feature type="domain" description="Zn(2)-C6 fungal-type" evidence="9">
    <location>
        <begin position="20"/>
        <end position="49"/>
    </location>
</feature>
<protein>
    <submittedName>
        <fullName evidence="10">1356_t:CDS:1</fullName>
    </submittedName>
</protein>
<evidence type="ECO:0000256" key="4">
    <source>
        <dbReference type="ARBA" id="ARBA00023015"/>
    </source>
</evidence>
<comment type="subcellular location">
    <subcellularLocation>
        <location evidence="1">Nucleus</location>
    </subcellularLocation>
</comment>
<keyword evidence="7" id="KW-0539">Nucleus</keyword>
<dbReference type="Pfam" id="PF04082">
    <property type="entry name" value="Fungal_trans"/>
    <property type="match status" value="1"/>
</dbReference>
<reference evidence="10" key="1">
    <citation type="submission" date="2021-06" db="EMBL/GenBank/DDBJ databases">
        <authorList>
            <person name="Kallberg Y."/>
            <person name="Tangrot J."/>
            <person name="Rosling A."/>
        </authorList>
    </citation>
    <scope>NUCLEOTIDE SEQUENCE</scope>
    <source>
        <strain evidence="10">FL130A</strain>
    </source>
</reference>
<evidence type="ECO:0000313" key="10">
    <source>
        <dbReference type="EMBL" id="CAG8542106.1"/>
    </source>
</evidence>
<gene>
    <name evidence="10" type="ORF">ALEPTO_LOCUS5461</name>
</gene>
<evidence type="ECO:0000256" key="2">
    <source>
        <dbReference type="ARBA" id="ARBA00022723"/>
    </source>
</evidence>
<keyword evidence="4" id="KW-0805">Transcription regulation</keyword>
<dbReference type="GO" id="GO:0008270">
    <property type="term" value="F:zinc ion binding"/>
    <property type="evidence" value="ECO:0007669"/>
    <property type="project" value="InterPro"/>
</dbReference>
<evidence type="ECO:0000256" key="5">
    <source>
        <dbReference type="ARBA" id="ARBA00023125"/>
    </source>
</evidence>
<dbReference type="GO" id="GO:0000981">
    <property type="term" value="F:DNA-binding transcription factor activity, RNA polymerase II-specific"/>
    <property type="evidence" value="ECO:0007669"/>
    <property type="project" value="InterPro"/>
</dbReference>
<sequence>MITDESNDSHENKRVKITTACDTCRRRKVKCDGATPCTNCGRGGYQCNFSDASTKRPRGPPKGFVALIEDRLHTIESLLVNLTKDKTPNTPPADVNSQPINFTIPGDQSSDDEDDLEKNSSSSITNNYQDNTLYLQPASQSEPELPSSLPQINPPPQDVVNQLLDKFFTHFHPFFPIINRTQLYRQLQSTDDQPSPLLMYAIYAVGALYPPILQDSYSPMTFYEHAKSLLDHFLDAPRLSTVQALILLCMVDQGKTSSYRSQSYSFMAIRMAQSMRLNRKNSAIYQQSRNKHTKKLVWWSCFILDRLHSLSTGDPLTINEETCDIELPLADEVDDQSGELQQTPHNTSHAQTVMMFVHFIRLTQLMGQIINYLQTIACTDISTSLAHHNMISYYEAALLSWIRDLPPYLQFPPAGHGIPPAGQIAALHMHYHTLKIMLHYPYIASRSTSPQVSKTYLKSLNACVNAANMISHISAVSLNNVYVCITYPTMFHCLAQAANVHIININSANKGLASHAYANIYKTINVGQFYAEHGVMSELANRTIKTLEGVLIAHRDPYIETVIPSTATTVSSNIPHIRVSSTSSSTMFAPLPLASDHSLSTLTTPVISFGPYSSPASTHLSSPTIGSSSQSPSIQHTPTITYIQQSPSHIQKATQAFLPDTVPPFGSDEYFDPTVSSTNMIAAVSDLGQEHNSCWNMNMNFSGSQSNLVHNSYELASSASSSSCYSSP</sequence>
<evidence type="ECO:0000259" key="9">
    <source>
        <dbReference type="PROSITE" id="PS50048"/>
    </source>
</evidence>
<comment type="caution">
    <text evidence="10">The sequence shown here is derived from an EMBL/GenBank/DDBJ whole genome shotgun (WGS) entry which is preliminary data.</text>
</comment>
<evidence type="ECO:0000256" key="7">
    <source>
        <dbReference type="ARBA" id="ARBA00023242"/>
    </source>
</evidence>
<keyword evidence="5" id="KW-0238">DNA-binding</keyword>
<dbReference type="CDD" id="cd12148">
    <property type="entry name" value="fungal_TF_MHR"/>
    <property type="match status" value="1"/>
</dbReference>
<dbReference type="SMART" id="SM00066">
    <property type="entry name" value="GAL4"/>
    <property type="match status" value="1"/>
</dbReference>
<keyword evidence="2" id="KW-0479">Metal-binding</keyword>
<keyword evidence="6" id="KW-0804">Transcription</keyword>
<dbReference type="GO" id="GO:0003677">
    <property type="term" value="F:DNA binding"/>
    <property type="evidence" value="ECO:0007669"/>
    <property type="project" value="UniProtKB-KW"/>
</dbReference>
<dbReference type="GO" id="GO:0005634">
    <property type="term" value="C:nucleus"/>
    <property type="evidence" value="ECO:0007669"/>
    <property type="project" value="UniProtKB-SubCell"/>
</dbReference>
<dbReference type="PROSITE" id="PS50048">
    <property type="entry name" value="ZN2_CY6_FUNGAL_2"/>
    <property type="match status" value="1"/>
</dbReference>